<reference evidence="2 3" key="1">
    <citation type="submission" date="2023-07" db="EMBL/GenBank/DDBJ databases">
        <title>Genomic Encyclopedia of Type Strains, Phase IV (KMG-IV): sequencing the most valuable type-strain genomes for metagenomic binning, comparative biology and taxonomic classification.</title>
        <authorList>
            <person name="Goeker M."/>
        </authorList>
    </citation>
    <scope>NUCLEOTIDE SEQUENCE [LARGE SCALE GENOMIC DNA]</scope>
    <source>
        <strain evidence="2 3">DSM 19619</strain>
    </source>
</reference>
<feature type="region of interest" description="Disordered" evidence="1">
    <location>
        <begin position="60"/>
        <end position="116"/>
    </location>
</feature>
<dbReference type="InterPro" id="IPR018759">
    <property type="entry name" value="BBP2_2"/>
</dbReference>
<keyword evidence="3" id="KW-1185">Reference proteome</keyword>
<sequence length="472" mass="50326">MAFAAGLMLGPALAQTDPSLRGAQDDQPLTVQGQVTLVPPQLGLPALQKPANVRRIRATPDAPLRDVDPDPNAPVAPVSTGDAAAAAPIGSPTLDTPPQPPRRRKRPEDDPYGPLGLRAASFLLKPSIEVDFGYDSNPGQATGKVKGASYVLVTPRLDFNSDWDRHELRGSIQGSYADYFGQNSENQPKLNATLDGRVDVTRDTAIDAEARFNLDTLRLGDPNAPANAVSRPLTLSYGATLGVTQKFGDASVRLSSTVDRNTTEGDPTSNYDAYGLALRGAYELSPGLKPFVEVSTDWRVHDVDAGRDSNGVTGKGGVTLDLDGLITGEASVGYSARQYDDPTLRDLSGLMVSASLAWAPTALTTIKLKAGSELAETTLADSSGSVNRTYGIEVSHELRRNLIATASASEQVVDYQGVSRTDRTFDATFGVEYKLSRAVSVKATYAYERLISTAPDSDYTSNSLMVGLRMQY</sequence>
<dbReference type="InterPro" id="IPR036709">
    <property type="entry name" value="Autotransporte_beta_dom_sf"/>
</dbReference>
<organism evidence="2 3">
    <name type="scientific">Labrys wisconsinensis</name>
    <dbReference type="NCBI Taxonomy" id="425677"/>
    <lineage>
        <taxon>Bacteria</taxon>
        <taxon>Pseudomonadati</taxon>
        <taxon>Pseudomonadota</taxon>
        <taxon>Alphaproteobacteria</taxon>
        <taxon>Hyphomicrobiales</taxon>
        <taxon>Xanthobacteraceae</taxon>
        <taxon>Labrys</taxon>
    </lineage>
</organism>
<comment type="caution">
    <text evidence="2">The sequence shown here is derived from an EMBL/GenBank/DDBJ whole genome shotgun (WGS) entry which is preliminary data.</text>
</comment>
<dbReference type="EMBL" id="JAUSVX010000006">
    <property type="protein sequence ID" value="MDQ0470397.1"/>
    <property type="molecule type" value="Genomic_DNA"/>
</dbReference>
<dbReference type="Gene3D" id="2.40.160.20">
    <property type="match status" value="1"/>
</dbReference>
<evidence type="ECO:0000313" key="2">
    <source>
        <dbReference type="EMBL" id="MDQ0470397.1"/>
    </source>
</evidence>
<evidence type="ECO:0000313" key="3">
    <source>
        <dbReference type="Proteomes" id="UP001242480"/>
    </source>
</evidence>
<evidence type="ECO:0000256" key="1">
    <source>
        <dbReference type="SAM" id="MobiDB-lite"/>
    </source>
</evidence>
<gene>
    <name evidence="2" type="ORF">QO011_003416</name>
</gene>
<dbReference type="RefSeq" id="WP_307274354.1">
    <property type="nucleotide sequence ID" value="NZ_JAUSVX010000006.1"/>
</dbReference>
<dbReference type="Pfam" id="PF10082">
    <property type="entry name" value="BBP2_2"/>
    <property type="match status" value="1"/>
</dbReference>
<dbReference type="Proteomes" id="UP001242480">
    <property type="component" value="Unassembled WGS sequence"/>
</dbReference>
<name>A0ABU0J7Z9_9HYPH</name>
<proteinExistence type="predicted"/>
<accession>A0ABU0J7Z9</accession>
<evidence type="ECO:0008006" key="4">
    <source>
        <dbReference type="Google" id="ProtNLM"/>
    </source>
</evidence>
<dbReference type="SUPFAM" id="SSF103515">
    <property type="entry name" value="Autotransporter"/>
    <property type="match status" value="1"/>
</dbReference>
<protein>
    <recommendedName>
        <fullName evidence="4">Outer membrane beta-barrel protein</fullName>
    </recommendedName>
</protein>